<evidence type="ECO:0000313" key="2">
    <source>
        <dbReference type="Proteomes" id="UP000037696"/>
    </source>
</evidence>
<protein>
    <submittedName>
        <fullName evidence="1">Uncharacterized protein</fullName>
    </submittedName>
</protein>
<gene>
    <name evidence="1" type="ORF">ACN38_g12429</name>
</gene>
<comment type="caution">
    <text evidence="1">The sequence shown here is derived from an EMBL/GenBank/DDBJ whole genome shotgun (WGS) entry which is preliminary data.</text>
</comment>
<organism evidence="1 2">
    <name type="scientific">Penicillium nordicum</name>
    <dbReference type="NCBI Taxonomy" id="229535"/>
    <lineage>
        <taxon>Eukaryota</taxon>
        <taxon>Fungi</taxon>
        <taxon>Dikarya</taxon>
        <taxon>Ascomycota</taxon>
        <taxon>Pezizomycotina</taxon>
        <taxon>Eurotiomycetes</taxon>
        <taxon>Eurotiomycetidae</taxon>
        <taxon>Eurotiales</taxon>
        <taxon>Aspergillaceae</taxon>
        <taxon>Penicillium</taxon>
    </lineage>
</organism>
<dbReference type="Proteomes" id="UP000037696">
    <property type="component" value="Unassembled WGS sequence"/>
</dbReference>
<accession>A0A0M8NQQ6</accession>
<keyword evidence="2" id="KW-1185">Reference proteome</keyword>
<dbReference type="EMBL" id="LHQQ01000388">
    <property type="protein sequence ID" value="KOS36798.1"/>
    <property type="molecule type" value="Genomic_DNA"/>
</dbReference>
<proteinExistence type="predicted"/>
<evidence type="ECO:0000313" key="1">
    <source>
        <dbReference type="EMBL" id="KOS36798.1"/>
    </source>
</evidence>
<reference evidence="1 2" key="1">
    <citation type="submission" date="2015-08" db="EMBL/GenBank/DDBJ databases">
        <title>Genome sequencing of Penicillium nordicum.</title>
        <authorList>
            <person name="Nguyen H.D."/>
            <person name="Seifert K.A."/>
        </authorList>
    </citation>
    <scope>NUCLEOTIDE SEQUENCE [LARGE SCALE GENOMIC DNA]</scope>
    <source>
        <strain evidence="1 2">DAOMC 185683</strain>
    </source>
</reference>
<sequence>MLTPSRKKCSYRSTIASKSHHNGETTFAKSIVISFGITIPRLILSSRGSNGSGDSNLGNLEVANALNSWSVRLTFASDVYKLRFDYII</sequence>
<name>A0A0M8NQQ6_9EURO</name>
<dbReference type="AlphaFoldDB" id="A0A0M8NQQ6"/>